<comment type="caution">
    <text evidence="3">The sequence shown here is derived from an EMBL/GenBank/DDBJ whole genome shotgun (WGS) entry which is preliminary data.</text>
</comment>
<name>A0A561ET28_9ACTN</name>
<evidence type="ECO:0000256" key="1">
    <source>
        <dbReference type="SAM" id="MobiDB-lite"/>
    </source>
</evidence>
<dbReference type="RefSeq" id="WP_170290634.1">
    <property type="nucleotide sequence ID" value="NZ_BAAABR010000031.1"/>
</dbReference>
<reference evidence="3 4" key="1">
    <citation type="submission" date="2019-06" db="EMBL/GenBank/DDBJ databases">
        <title>Sequencing the genomes of 1000 actinobacteria strains.</title>
        <authorList>
            <person name="Klenk H.-P."/>
        </authorList>
    </citation>
    <scope>NUCLEOTIDE SEQUENCE [LARGE SCALE GENOMIC DNA]</scope>
    <source>
        <strain evidence="3 4">DSM 41649</strain>
    </source>
</reference>
<evidence type="ECO:0000313" key="4">
    <source>
        <dbReference type="Proteomes" id="UP000318416"/>
    </source>
</evidence>
<dbReference type="AlphaFoldDB" id="A0A561ET28"/>
<organism evidence="3 4">
    <name type="scientific">Kitasatospora atroaurantiaca</name>
    <dbReference type="NCBI Taxonomy" id="285545"/>
    <lineage>
        <taxon>Bacteria</taxon>
        <taxon>Bacillati</taxon>
        <taxon>Actinomycetota</taxon>
        <taxon>Actinomycetes</taxon>
        <taxon>Kitasatosporales</taxon>
        <taxon>Streptomycetaceae</taxon>
        <taxon>Kitasatospora</taxon>
    </lineage>
</organism>
<feature type="region of interest" description="Disordered" evidence="1">
    <location>
        <begin position="1"/>
        <end position="36"/>
    </location>
</feature>
<evidence type="ECO:0008006" key="5">
    <source>
        <dbReference type="Google" id="ProtNLM"/>
    </source>
</evidence>
<evidence type="ECO:0000256" key="2">
    <source>
        <dbReference type="SAM" id="Phobius"/>
    </source>
</evidence>
<accession>A0A561ET28</accession>
<keyword evidence="2" id="KW-1133">Transmembrane helix</keyword>
<keyword evidence="2" id="KW-0472">Membrane</keyword>
<evidence type="ECO:0000313" key="3">
    <source>
        <dbReference type="EMBL" id="TWE18763.1"/>
    </source>
</evidence>
<keyword evidence="4" id="KW-1185">Reference proteome</keyword>
<protein>
    <recommendedName>
        <fullName evidence="5">PknH-like protein</fullName>
    </recommendedName>
</protein>
<dbReference type="Proteomes" id="UP000318416">
    <property type="component" value="Unassembled WGS sequence"/>
</dbReference>
<proteinExistence type="predicted"/>
<sequence>MTDTTETTEPTEPTEPIGSIEPTAPADPWALPTTAAAPPVGDAWAVSAEVLSSEEARKPRRAALLRWGAAALILLLSGTAAAVAVTAPERTKIPGLETPNDGRYAFPQLTLPPLPSGKPAPHASGTDGRHYADLRQLLLTPPKGATVSAASAAASPAPSSSASASATAAPTATAAAADAADWVPCTGYAARDKDPAKFNALLAENACRAATKRVWTTPDGTRTEIWLLRFGSAVEAGAFYLKMNQGDLKDVPGLEYAYLSIAPSVDSTSSTAFTKTTAGSKNEPVGRVAYVQASDIAAAVVMTNPQGVPVQAFRQVTILQNNMLH</sequence>
<keyword evidence="2" id="KW-0812">Transmembrane</keyword>
<dbReference type="EMBL" id="VIVR01000001">
    <property type="protein sequence ID" value="TWE18763.1"/>
    <property type="molecule type" value="Genomic_DNA"/>
</dbReference>
<feature type="transmembrane region" description="Helical" evidence="2">
    <location>
        <begin position="64"/>
        <end position="85"/>
    </location>
</feature>
<gene>
    <name evidence="3" type="ORF">FB465_3852</name>
</gene>